<gene>
    <name evidence="2" type="ORF">DFH07DRAFT_773847</name>
</gene>
<protein>
    <submittedName>
        <fullName evidence="2">Uncharacterized protein</fullName>
    </submittedName>
</protein>
<proteinExistence type="predicted"/>
<keyword evidence="3" id="KW-1185">Reference proteome</keyword>
<accession>A0AAD7NBV4</accession>
<evidence type="ECO:0000313" key="2">
    <source>
        <dbReference type="EMBL" id="KAJ7754197.1"/>
    </source>
</evidence>
<dbReference type="AlphaFoldDB" id="A0AAD7NBV4"/>
<evidence type="ECO:0000256" key="1">
    <source>
        <dbReference type="SAM" id="MobiDB-lite"/>
    </source>
</evidence>
<name>A0AAD7NBV4_9AGAR</name>
<feature type="region of interest" description="Disordered" evidence="1">
    <location>
        <begin position="153"/>
        <end position="175"/>
    </location>
</feature>
<dbReference type="Proteomes" id="UP001215280">
    <property type="component" value="Unassembled WGS sequence"/>
</dbReference>
<evidence type="ECO:0000313" key="3">
    <source>
        <dbReference type="Proteomes" id="UP001215280"/>
    </source>
</evidence>
<comment type="caution">
    <text evidence="2">The sequence shown here is derived from an EMBL/GenBank/DDBJ whole genome shotgun (WGS) entry which is preliminary data.</text>
</comment>
<dbReference type="EMBL" id="JARJLG010000068">
    <property type="protein sequence ID" value="KAJ7754197.1"/>
    <property type="molecule type" value="Genomic_DNA"/>
</dbReference>
<organism evidence="2 3">
    <name type="scientific">Mycena maculata</name>
    <dbReference type="NCBI Taxonomy" id="230809"/>
    <lineage>
        <taxon>Eukaryota</taxon>
        <taxon>Fungi</taxon>
        <taxon>Dikarya</taxon>
        <taxon>Basidiomycota</taxon>
        <taxon>Agaricomycotina</taxon>
        <taxon>Agaricomycetes</taxon>
        <taxon>Agaricomycetidae</taxon>
        <taxon>Agaricales</taxon>
        <taxon>Marasmiineae</taxon>
        <taxon>Mycenaceae</taxon>
        <taxon>Mycena</taxon>
    </lineage>
</organism>
<sequence length="214" mass="23815">MLLELAVSVLTTLAFHMLFSFHWEIPVPLRSLPGDLKDDIALGRHENVLGGTASSSATLSLPPEIWLHFHRMATSESSPLAKASADHFQYEPIRDPLKDMQDFLRLMNSVNPDKSRCSSCKTWKPATTEFFDIKLGKCPGTCRVCKQKKAEKRKKATEGTASGGSYPTDDDDTNEELSDLSRFTLEEYLTVIAMDKTARSFSALVDTEVLDLKG</sequence>
<reference evidence="2" key="1">
    <citation type="submission" date="2023-03" db="EMBL/GenBank/DDBJ databases">
        <title>Massive genome expansion in bonnet fungi (Mycena s.s.) driven by repeated elements and novel gene families across ecological guilds.</title>
        <authorList>
            <consortium name="Lawrence Berkeley National Laboratory"/>
            <person name="Harder C.B."/>
            <person name="Miyauchi S."/>
            <person name="Viragh M."/>
            <person name="Kuo A."/>
            <person name="Thoen E."/>
            <person name="Andreopoulos B."/>
            <person name="Lu D."/>
            <person name="Skrede I."/>
            <person name="Drula E."/>
            <person name="Henrissat B."/>
            <person name="Morin E."/>
            <person name="Kohler A."/>
            <person name="Barry K."/>
            <person name="LaButti K."/>
            <person name="Morin E."/>
            <person name="Salamov A."/>
            <person name="Lipzen A."/>
            <person name="Mereny Z."/>
            <person name="Hegedus B."/>
            <person name="Baldrian P."/>
            <person name="Stursova M."/>
            <person name="Weitz H."/>
            <person name="Taylor A."/>
            <person name="Grigoriev I.V."/>
            <person name="Nagy L.G."/>
            <person name="Martin F."/>
            <person name="Kauserud H."/>
        </authorList>
    </citation>
    <scope>NUCLEOTIDE SEQUENCE</scope>
    <source>
        <strain evidence="2">CBHHK188m</strain>
    </source>
</reference>